<dbReference type="InterPro" id="IPR029063">
    <property type="entry name" value="SAM-dependent_MTases_sf"/>
</dbReference>
<sequence>MKLTPYYDDPLFDYKQYWQARQYENRADQLALKRLLSLTPQAKKLIDIGVGFGRLTRCYHRHAAACTLVDPSQKMLDQTRQNCRRQKNLTLVKAFVENLPFPEASFDTAIMVRTFHHLKEPERALAEVARVLKPQGYLILEFANKIHFKAQLRAWLQGTVGRLHTLKPAPVGQERQTKVPFLNYHPQHVIRLLKKHRFQIIQTLSVSNFRNPICKKLLPLSFLLFLEKISQKPYAAFWPGPSIFILAKKADN</sequence>
<dbReference type="Proteomes" id="UP000231214">
    <property type="component" value="Unassembled WGS sequence"/>
</dbReference>
<dbReference type="AlphaFoldDB" id="A0A2M6XBG4"/>
<name>A0A2M6XBG4_9BACT</name>
<dbReference type="PANTHER" id="PTHR42912">
    <property type="entry name" value="METHYLTRANSFERASE"/>
    <property type="match status" value="1"/>
</dbReference>
<dbReference type="SUPFAM" id="SSF53335">
    <property type="entry name" value="S-adenosyl-L-methionine-dependent methyltransferases"/>
    <property type="match status" value="1"/>
</dbReference>
<dbReference type="Gene3D" id="3.40.50.150">
    <property type="entry name" value="Vaccinia Virus protein VP39"/>
    <property type="match status" value="1"/>
</dbReference>
<dbReference type="GO" id="GO:0008757">
    <property type="term" value="F:S-adenosylmethionine-dependent methyltransferase activity"/>
    <property type="evidence" value="ECO:0007669"/>
    <property type="project" value="InterPro"/>
</dbReference>
<feature type="domain" description="Methyltransferase type 11" evidence="1">
    <location>
        <begin position="46"/>
        <end position="140"/>
    </location>
</feature>
<dbReference type="InterPro" id="IPR050508">
    <property type="entry name" value="Methyltransf_Superfamily"/>
</dbReference>
<proteinExistence type="predicted"/>
<evidence type="ECO:0000313" key="2">
    <source>
        <dbReference type="EMBL" id="PIU02414.1"/>
    </source>
</evidence>
<comment type="caution">
    <text evidence="2">The sequence shown here is derived from an EMBL/GenBank/DDBJ whole genome shotgun (WGS) entry which is preliminary data.</text>
</comment>
<dbReference type="Pfam" id="PF08241">
    <property type="entry name" value="Methyltransf_11"/>
    <property type="match status" value="1"/>
</dbReference>
<gene>
    <name evidence="2" type="ORF">COT66_00295</name>
</gene>
<dbReference type="InterPro" id="IPR013216">
    <property type="entry name" value="Methyltransf_11"/>
</dbReference>
<accession>A0A2M6XBG4</accession>
<organism evidence="2 3">
    <name type="scientific">Candidatus Shapirobacteria bacterium CG09_land_8_20_14_0_10_49_15</name>
    <dbReference type="NCBI Taxonomy" id="1974482"/>
    <lineage>
        <taxon>Bacteria</taxon>
        <taxon>Candidatus Shapironibacteriota</taxon>
    </lineage>
</organism>
<dbReference type="CDD" id="cd02440">
    <property type="entry name" value="AdoMet_MTases"/>
    <property type="match status" value="1"/>
</dbReference>
<dbReference type="EMBL" id="PEZK01000006">
    <property type="protein sequence ID" value="PIU02414.1"/>
    <property type="molecule type" value="Genomic_DNA"/>
</dbReference>
<evidence type="ECO:0000313" key="3">
    <source>
        <dbReference type="Proteomes" id="UP000231214"/>
    </source>
</evidence>
<evidence type="ECO:0000259" key="1">
    <source>
        <dbReference type="Pfam" id="PF08241"/>
    </source>
</evidence>
<protein>
    <recommendedName>
        <fullName evidence="1">Methyltransferase type 11 domain-containing protein</fullName>
    </recommendedName>
</protein>
<reference evidence="3" key="1">
    <citation type="submission" date="2017-09" db="EMBL/GenBank/DDBJ databases">
        <title>Depth-based differentiation of microbial function through sediment-hosted aquifers and enrichment of novel symbionts in the deep terrestrial subsurface.</title>
        <authorList>
            <person name="Probst A.J."/>
            <person name="Ladd B."/>
            <person name="Jarett J.K."/>
            <person name="Geller-Mcgrath D.E."/>
            <person name="Sieber C.M.K."/>
            <person name="Emerson J.B."/>
            <person name="Anantharaman K."/>
            <person name="Thomas B.C."/>
            <person name="Malmstrom R."/>
            <person name="Stieglmeier M."/>
            <person name="Klingl A."/>
            <person name="Woyke T."/>
            <person name="Ryan C.M."/>
            <person name="Banfield J.F."/>
        </authorList>
    </citation>
    <scope>NUCLEOTIDE SEQUENCE [LARGE SCALE GENOMIC DNA]</scope>
</reference>